<reference evidence="4 5" key="1">
    <citation type="submission" date="2019-03" db="EMBL/GenBank/DDBJ databases">
        <title>Single cell metagenomics reveals metabolic interactions within the superorganism composed of flagellate Streblomastix strix and complex community of Bacteroidetes bacteria on its surface.</title>
        <authorList>
            <person name="Treitli S.C."/>
            <person name="Kolisko M."/>
            <person name="Husnik F."/>
            <person name="Keeling P."/>
            <person name="Hampl V."/>
        </authorList>
    </citation>
    <scope>NUCLEOTIDE SEQUENCE [LARGE SCALE GENOMIC DNA]</scope>
    <source>
        <strain evidence="4">ST1C</strain>
    </source>
</reference>
<feature type="non-terminal residue" evidence="4">
    <location>
        <position position="1"/>
    </location>
</feature>
<feature type="compositionally biased region" description="Polar residues" evidence="2">
    <location>
        <begin position="1"/>
        <end position="16"/>
    </location>
</feature>
<feature type="compositionally biased region" description="Basic and acidic residues" evidence="2">
    <location>
        <begin position="249"/>
        <end position="261"/>
    </location>
</feature>
<evidence type="ECO:0000256" key="1">
    <source>
        <dbReference type="PROSITE-ProRule" id="PRU00176"/>
    </source>
</evidence>
<evidence type="ECO:0000256" key="2">
    <source>
        <dbReference type="SAM" id="MobiDB-lite"/>
    </source>
</evidence>
<dbReference type="InterPro" id="IPR035979">
    <property type="entry name" value="RBD_domain_sf"/>
</dbReference>
<dbReference type="Proteomes" id="UP000324800">
    <property type="component" value="Unassembled WGS sequence"/>
</dbReference>
<feature type="domain" description="RRM" evidence="3">
    <location>
        <begin position="88"/>
        <end position="166"/>
    </location>
</feature>
<feature type="compositionally biased region" description="Basic and acidic residues" evidence="2">
    <location>
        <begin position="217"/>
        <end position="238"/>
    </location>
</feature>
<dbReference type="SMART" id="SM00360">
    <property type="entry name" value="RRM"/>
    <property type="match status" value="1"/>
</dbReference>
<feature type="region of interest" description="Disordered" evidence="2">
    <location>
        <begin position="1"/>
        <end position="21"/>
    </location>
</feature>
<keyword evidence="1" id="KW-0694">RNA-binding</keyword>
<organism evidence="4 5">
    <name type="scientific">Streblomastix strix</name>
    <dbReference type="NCBI Taxonomy" id="222440"/>
    <lineage>
        <taxon>Eukaryota</taxon>
        <taxon>Metamonada</taxon>
        <taxon>Preaxostyla</taxon>
        <taxon>Oxymonadida</taxon>
        <taxon>Streblomastigidae</taxon>
        <taxon>Streblomastix</taxon>
    </lineage>
</organism>
<accession>A0A5J4V7K7</accession>
<dbReference type="AlphaFoldDB" id="A0A5J4V7K7"/>
<dbReference type="InterPro" id="IPR000504">
    <property type="entry name" value="RRM_dom"/>
</dbReference>
<dbReference type="Gene3D" id="3.30.70.330">
    <property type="match status" value="1"/>
</dbReference>
<name>A0A5J4V7K7_9EUKA</name>
<evidence type="ECO:0000259" key="3">
    <source>
        <dbReference type="PROSITE" id="PS50102"/>
    </source>
</evidence>
<comment type="caution">
    <text evidence="4">The sequence shown here is derived from an EMBL/GenBank/DDBJ whole genome shotgun (WGS) entry which is preliminary data.</text>
</comment>
<dbReference type="SUPFAM" id="SSF54928">
    <property type="entry name" value="RNA-binding domain, RBD"/>
    <property type="match status" value="1"/>
</dbReference>
<dbReference type="CDD" id="cd00590">
    <property type="entry name" value="RRM_SF"/>
    <property type="match status" value="1"/>
</dbReference>
<dbReference type="InterPro" id="IPR012677">
    <property type="entry name" value="Nucleotide-bd_a/b_plait_sf"/>
</dbReference>
<feature type="region of interest" description="Disordered" evidence="2">
    <location>
        <begin position="217"/>
        <end position="271"/>
    </location>
</feature>
<gene>
    <name evidence="4" type="ORF">EZS28_025846</name>
</gene>
<dbReference type="Pfam" id="PF00076">
    <property type="entry name" value="RRM_1"/>
    <property type="match status" value="1"/>
</dbReference>
<proteinExistence type="predicted"/>
<dbReference type="PROSITE" id="PS50102">
    <property type="entry name" value="RRM"/>
    <property type="match status" value="1"/>
</dbReference>
<evidence type="ECO:0000313" key="4">
    <source>
        <dbReference type="EMBL" id="KAA6378628.1"/>
    </source>
</evidence>
<sequence>TNISPQFQTYPAQQPVYTPPFQQPYPSPYPAVYPPPYGALYPSPFGTPALAPYQYPYPQQYYNPQMNSLQIIQDNAANDKIQKRKRQQYLLISNVSNDTTEEELKNIINQISGGVICVQLRHLLDESTPQYGFVRFTNRKYTRIAYESVNGLVCNGNKIVCDFDNGKDDDAELITPLQNNKEKEMEKEKEIVEKNEETNPIGDHLMKMKMDILELHKDAMEEQKIDNDQDKQNEKQEESNLDILIPDKPVGKVEILSEKTQNEVTSLPTEQ</sequence>
<dbReference type="GO" id="GO:0003723">
    <property type="term" value="F:RNA binding"/>
    <property type="evidence" value="ECO:0007669"/>
    <property type="project" value="UniProtKB-UniRule"/>
</dbReference>
<protein>
    <recommendedName>
        <fullName evidence="3">RRM domain-containing protein</fullName>
    </recommendedName>
</protein>
<dbReference type="EMBL" id="SNRW01009024">
    <property type="protein sequence ID" value="KAA6378628.1"/>
    <property type="molecule type" value="Genomic_DNA"/>
</dbReference>
<feature type="compositionally biased region" description="Polar residues" evidence="2">
    <location>
        <begin position="262"/>
        <end position="271"/>
    </location>
</feature>
<evidence type="ECO:0000313" key="5">
    <source>
        <dbReference type="Proteomes" id="UP000324800"/>
    </source>
</evidence>